<dbReference type="InterPro" id="IPR051716">
    <property type="entry name" value="Plant_RL_S/T_kinase"/>
</dbReference>
<evidence type="ECO:0008006" key="16">
    <source>
        <dbReference type="Google" id="ProtNLM"/>
    </source>
</evidence>
<evidence type="ECO:0000256" key="10">
    <source>
        <dbReference type="ARBA" id="ARBA00023136"/>
    </source>
</evidence>
<comment type="caution">
    <text evidence="14">The sequence shown here is derived from an EMBL/GenBank/DDBJ whole genome shotgun (WGS) entry which is preliminary data.</text>
</comment>
<dbReference type="InterPro" id="IPR001611">
    <property type="entry name" value="Leu-rich_rpt"/>
</dbReference>
<evidence type="ECO:0000256" key="2">
    <source>
        <dbReference type="ARBA" id="ARBA00004479"/>
    </source>
</evidence>
<keyword evidence="5" id="KW-0433">Leucine-rich repeat</keyword>
<dbReference type="EMBL" id="JAHUZN010000009">
    <property type="protein sequence ID" value="KAG8482669.1"/>
    <property type="molecule type" value="Genomic_DNA"/>
</dbReference>
<dbReference type="OrthoDB" id="676979at2759"/>
<dbReference type="AlphaFoldDB" id="A0A8J5YD22"/>
<evidence type="ECO:0000256" key="8">
    <source>
        <dbReference type="ARBA" id="ARBA00022737"/>
    </source>
</evidence>
<dbReference type="SUPFAM" id="SSF56112">
    <property type="entry name" value="Protein kinase-like (PK-like)"/>
    <property type="match status" value="1"/>
</dbReference>
<dbReference type="InterPro" id="IPR011009">
    <property type="entry name" value="Kinase-like_dom_sf"/>
</dbReference>
<evidence type="ECO:0000256" key="3">
    <source>
        <dbReference type="ARBA" id="ARBA00009592"/>
    </source>
</evidence>
<keyword evidence="4" id="KW-1003">Cell membrane</keyword>
<evidence type="ECO:0000256" key="6">
    <source>
        <dbReference type="ARBA" id="ARBA00022692"/>
    </source>
</evidence>
<sequence>MISLLQLVNHEIHIGGKIEICDVQIDYIQSLCICCSMFAYTLSCNIAGSIIQINLSYAFIIEVGDRFGKLNFSPFPNLVLLDLSHHQLGGKISHQIGKLSALKHLDLSNCGLSGELPPSLGNLTQLECLDISYNDKINGSVPPQLGNLVNLVSLKLDLTGKIPSELGFLSNWVYLDLYSNKLFDPIPFTLYHMTNLEHLCIDNYLEGSISKNIENFKKISFLSITNNRFTDHIPLALSLVHSLLALVIYPTWENLELDSNLLNGPIPSCLCRLSKFHTLRLDSNLLEGPIHEEICDLANSISLSLNLNKLNGSIPSCIFGFELGVGFLWGWSILVVCNFFCCLIFNQAKKKSPIPEEICNLVNLTSFNLFQNKLSGSILSCIGKLSKVDSLPLSSNLLKCPIPQEICILANLTSLDLSQNKLSGTIPSCIGSLSKMQHLSLGSNILKGPIPKEIGKLCDLSYLNLGFNQFSGPVPMSATSLYIISPDPFEGNSSLSPYMCPPLTNKANNGQEKLCRCTTNEEWGFIAYEDIVATTEDFNIRFCIGVGGYGSVYSEKLPCGKVVALKKFHHLEAVNPTLTRVSGMRSNF</sequence>
<proteinExistence type="inferred from homology"/>
<keyword evidence="6 13" id="KW-0812">Transmembrane</keyword>
<evidence type="ECO:0000313" key="15">
    <source>
        <dbReference type="Proteomes" id="UP000701853"/>
    </source>
</evidence>
<evidence type="ECO:0000256" key="9">
    <source>
        <dbReference type="ARBA" id="ARBA00022989"/>
    </source>
</evidence>
<evidence type="ECO:0000256" key="7">
    <source>
        <dbReference type="ARBA" id="ARBA00022729"/>
    </source>
</evidence>
<keyword evidence="7" id="KW-0732">Signal</keyword>
<name>A0A8J5YD22_9ROSI</name>
<comment type="subcellular location">
    <subcellularLocation>
        <location evidence="1">Cell membrane</location>
    </subcellularLocation>
    <subcellularLocation>
        <location evidence="2">Membrane</location>
        <topology evidence="2">Single-pass type I membrane protein</topology>
    </subcellularLocation>
</comment>
<evidence type="ECO:0000256" key="1">
    <source>
        <dbReference type="ARBA" id="ARBA00004236"/>
    </source>
</evidence>
<evidence type="ECO:0000256" key="11">
    <source>
        <dbReference type="ARBA" id="ARBA00023170"/>
    </source>
</evidence>
<evidence type="ECO:0000256" key="4">
    <source>
        <dbReference type="ARBA" id="ARBA00022475"/>
    </source>
</evidence>
<dbReference type="Proteomes" id="UP000701853">
    <property type="component" value="Chromosome 9"/>
</dbReference>
<evidence type="ECO:0000313" key="14">
    <source>
        <dbReference type="EMBL" id="KAG8482669.1"/>
    </source>
</evidence>
<dbReference type="FunFam" id="3.80.10.10:FF:000383">
    <property type="entry name" value="Leucine-rich repeat receptor protein kinase EMS1"/>
    <property type="match status" value="1"/>
</dbReference>
<keyword evidence="10 13" id="KW-0472">Membrane</keyword>
<dbReference type="FunFam" id="3.80.10.10:FF:000041">
    <property type="entry name" value="LRR receptor-like serine/threonine-protein kinase ERECTA"/>
    <property type="match status" value="1"/>
</dbReference>
<reference evidence="14 15" key="1">
    <citation type="journal article" date="2021" name="bioRxiv">
        <title>The Gossypium anomalum genome as a resource for cotton improvement and evolutionary analysis of hybrid incompatibility.</title>
        <authorList>
            <person name="Grover C.E."/>
            <person name="Yuan D."/>
            <person name="Arick M.A."/>
            <person name="Miller E.R."/>
            <person name="Hu G."/>
            <person name="Peterson D.G."/>
            <person name="Wendel J.F."/>
            <person name="Udall J.A."/>
        </authorList>
    </citation>
    <scope>NUCLEOTIDE SEQUENCE [LARGE SCALE GENOMIC DNA]</scope>
    <source>
        <strain evidence="14">JFW-Udall</strain>
        <tissue evidence="14">Leaf</tissue>
    </source>
</reference>
<evidence type="ECO:0000256" key="5">
    <source>
        <dbReference type="ARBA" id="ARBA00022614"/>
    </source>
</evidence>
<comment type="similarity">
    <text evidence="3">Belongs to the RLP family.</text>
</comment>
<evidence type="ECO:0000256" key="13">
    <source>
        <dbReference type="SAM" id="Phobius"/>
    </source>
</evidence>
<dbReference type="InterPro" id="IPR032675">
    <property type="entry name" value="LRR_dom_sf"/>
</dbReference>
<protein>
    <recommendedName>
        <fullName evidence="16">Protein kinase domain-containing protein</fullName>
    </recommendedName>
</protein>
<organism evidence="14 15">
    <name type="scientific">Gossypium anomalum</name>
    <dbReference type="NCBI Taxonomy" id="47600"/>
    <lineage>
        <taxon>Eukaryota</taxon>
        <taxon>Viridiplantae</taxon>
        <taxon>Streptophyta</taxon>
        <taxon>Embryophyta</taxon>
        <taxon>Tracheophyta</taxon>
        <taxon>Spermatophyta</taxon>
        <taxon>Magnoliopsida</taxon>
        <taxon>eudicotyledons</taxon>
        <taxon>Gunneridae</taxon>
        <taxon>Pentapetalae</taxon>
        <taxon>rosids</taxon>
        <taxon>malvids</taxon>
        <taxon>Malvales</taxon>
        <taxon>Malvaceae</taxon>
        <taxon>Malvoideae</taxon>
        <taxon>Gossypium</taxon>
    </lineage>
</organism>
<dbReference type="Gene3D" id="3.80.10.10">
    <property type="entry name" value="Ribonuclease Inhibitor"/>
    <property type="match status" value="4"/>
</dbReference>
<evidence type="ECO:0000256" key="12">
    <source>
        <dbReference type="ARBA" id="ARBA00023180"/>
    </source>
</evidence>
<keyword evidence="8" id="KW-0677">Repeat</keyword>
<dbReference type="Pfam" id="PF00560">
    <property type="entry name" value="LRR_1"/>
    <property type="match status" value="2"/>
</dbReference>
<gene>
    <name evidence="14" type="ORF">CXB51_024494</name>
</gene>
<dbReference type="Pfam" id="PF13855">
    <property type="entry name" value="LRR_8"/>
    <property type="match status" value="1"/>
</dbReference>
<feature type="transmembrane region" description="Helical" evidence="13">
    <location>
        <begin position="328"/>
        <end position="345"/>
    </location>
</feature>
<keyword evidence="9 13" id="KW-1133">Transmembrane helix</keyword>
<accession>A0A8J5YD22</accession>
<keyword evidence="11" id="KW-0675">Receptor</keyword>
<dbReference type="SUPFAM" id="SSF52058">
    <property type="entry name" value="L domain-like"/>
    <property type="match status" value="2"/>
</dbReference>
<dbReference type="PANTHER" id="PTHR48053">
    <property type="entry name" value="LEUCINE RICH REPEAT FAMILY PROTEIN, EXPRESSED"/>
    <property type="match status" value="1"/>
</dbReference>
<keyword evidence="15" id="KW-1185">Reference proteome</keyword>
<dbReference type="PANTHER" id="PTHR48053:SF126">
    <property type="entry name" value="MDIS1-INTERACTING RECEPTOR LIKE KINASE 2-LIKE ISOFORM X1"/>
    <property type="match status" value="1"/>
</dbReference>
<keyword evidence="12" id="KW-0325">Glycoprotein</keyword>
<dbReference type="GO" id="GO:0005886">
    <property type="term" value="C:plasma membrane"/>
    <property type="evidence" value="ECO:0007669"/>
    <property type="project" value="UniProtKB-SubCell"/>
</dbReference>
<dbReference type="Gene3D" id="3.30.200.20">
    <property type="entry name" value="Phosphorylase Kinase, domain 1"/>
    <property type="match status" value="1"/>
</dbReference>